<dbReference type="Pfam" id="PF14368">
    <property type="entry name" value="LTP_2"/>
    <property type="match status" value="1"/>
</dbReference>
<keyword evidence="9" id="KW-1185">Reference proteome</keyword>
<keyword evidence="5" id="KW-0472">Membrane</keyword>
<dbReference type="EMBL" id="CM035409">
    <property type="protein sequence ID" value="KAH7438832.1"/>
    <property type="molecule type" value="Genomic_DNA"/>
</dbReference>
<dbReference type="OMA" id="TEFACIC"/>
<evidence type="ECO:0000256" key="3">
    <source>
        <dbReference type="ARBA" id="ARBA00023157"/>
    </source>
</evidence>
<name>A0A8T2UU48_CERRI</name>
<evidence type="ECO:0000256" key="2">
    <source>
        <dbReference type="ARBA" id="ARBA00022729"/>
    </source>
</evidence>
<evidence type="ECO:0000256" key="6">
    <source>
        <dbReference type="SAM" id="SignalP"/>
    </source>
</evidence>
<protein>
    <recommendedName>
        <fullName evidence="7">Bifunctional inhibitor/plant lipid transfer protein/seed storage helical domain-containing protein</fullName>
    </recommendedName>
</protein>
<evidence type="ECO:0000313" key="8">
    <source>
        <dbReference type="EMBL" id="KAH7438832.1"/>
    </source>
</evidence>
<dbReference type="InterPro" id="IPR043325">
    <property type="entry name" value="LTSS"/>
</dbReference>
<feature type="domain" description="Bifunctional inhibitor/plant lipid transfer protein/seed storage helical" evidence="7">
    <location>
        <begin position="14"/>
        <end position="108"/>
    </location>
</feature>
<feature type="transmembrane region" description="Helical" evidence="5">
    <location>
        <begin position="131"/>
        <end position="151"/>
    </location>
</feature>
<dbReference type="Proteomes" id="UP000825935">
    <property type="component" value="Chromosome 4"/>
</dbReference>
<evidence type="ECO:0000256" key="5">
    <source>
        <dbReference type="SAM" id="Phobius"/>
    </source>
</evidence>
<keyword evidence="3" id="KW-1015">Disulfide bond</keyword>
<dbReference type="SUPFAM" id="SSF47699">
    <property type="entry name" value="Bifunctional inhibitor/lipid-transfer protein/seed storage 2S albumin"/>
    <property type="match status" value="1"/>
</dbReference>
<comment type="caution">
    <text evidence="8">The sequence shown here is derived from an EMBL/GenBank/DDBJ whole genome shotgun (WGS) entry which is preliminary data.</text>
</comment>
<organism evidence="8 9">
    <name type="scientific">Ceratopteris richardii</name>
    <name type="common">Triangle waterfern</name>
    <dbReference type="NCBI Taxonomy" id="49495"/>
    <lineage>
        <taxon>Eukaryota</taxon>
        <taxon>Viridiplantae</taxon>
        <taxon>Streptophyta</taxon>
        <taxon>Embryophyta</taxon>
        <taxon>Tracheophyta</taxon>
        <taxon>Polypodiopsida</taxon>
        <taxon>Polypodiidae</taxon>
        <taxon>Polypodiales</taxon>
        <taxon>Pteridineae</taxon>
        <taxon>Pteridaceae</taxon>
        <taxon>Parkerioideae</taxon>
        <taxon>Ceratopteris</taxon>
    </lineage>
</organism>
<keyword evidence="5" id="KW-0812">Transmembrane</keyword>
<reference evidence="8" key="1">
    <citation type="submission" date="2021-08" db="EMBL/GenBank/DDBJ databases">
        <title>WGS assembly of Ceratopteris richardii.</title>
        <authorList>
            <person name="Marchant D.B."/>
            <person name="Chen G."/>
            <person name="Jenkins J."/>
            <person name="Shu S."/>
            <person name="Leebens-Mack J."/>
            <person name="Grimwood J."/>
            <person name="Schmutz J."/>
            <person name="Soltis P."/>
            <person name="Soltis D."/>
            <person name="Chen Z.-H."/>
        </authorList>
    </citation>
    <scope>NUCLEOTIDE SEQUENCE</scope>
    <source>
        <strain evidence="8">Whitten #5841</strain>
        <tissue evidence="8">Leaf</tissue>
    </source>
</reference>
<evidence type="ECO:0000259" key="7">
    <source>
        <dbReference type="Pfam" id="PF14368"/>
    </source>
</evidence>
<comment type="similarity">
    <text evidence="1">Belongs to the plant LTP family.</text>
</comment>
<dbReference type="OrthoDB" id="1925812at2759"/>
<gene>
    <name evidence="8" type="ORF">KP509_04G032800</name>
</gene>
<feature type="signal peptide" evidence="6">
    <location>
        <begin position="1"/>
        <end position="29"/>
    </location>
</feature>
<keyword evidence="5" id="KW-1133">Transmembrane helix</keyword>
<evidence type="ECO:0000313" key="9">
    <source>
        <dbReference type="Proteomes" id="UP000825935"/>
    </source>
</evidence>
<dbReference type="PANTHER" id="PTHR33044">
    <property type="entry name" value="BIFUNCTIONAL INHIBITOR/LIPID-TRANSFER PROTEIN/SEED STORAGE 2S ALBUMIN SUPERFAMILY PROTEIN-RELATED"/>
    <property type="match status" value="1"/>
</dbReference>
<proteinExistence type="inferred from homology"/>
<sequence>MGLSRSSAVAMVMAATFIWGLAMKPMSEAANDCGSLLVSLSGCQTFLKDPSSTPDQKGCCQPLQTVLSSSGGIQCICALDTGAGTQSAQYKNALRIPDACKLGVNVSATNCSSITPPSTGTPSSPKSSSPGASVGGFLVVVGAVLCSGLFLSL</sequence>
<keyword evidence="4" id="KW-0325">Glycoprotein</keyword>
<dbReference type="InterPro" id="IPR036312">
    <property type="entry name" value="Bifun_inhib/LTP/seed_sf"/>
</dbReference>
<dbReference type="Gene3D" id="1.10.110.10">
    <property type="entry name" value="Plant lipid-transfer and hydrophobic proteins"/>
    <property type="match status" value="1"/>
</dbReference>
<evidence type="ECO:0000256" key="1">
    <source>
        <dbReference type="ARBA" id="ARBA00009748"/>
    </source>
</evidence>
<evidence type="ECO:0000256" key="4">
    <source>
        <dbReference type="ARBA" id="ARBA00023180"/>
    </source>
</evidence>
<feature type="chain" id="PRO_5035833577" description="Bifunctional inhibitor/plant lipid transfer protein/seed storage helical domain-containing protein" evidence="6">
    <location>
        <begin position="30"/>
        <end position="153"/>
    </location>
</feature>
<keyword evidence="2 6" id="KW-0732">Signal</keyword>
<dbReference type="AlphaFoldDB" id="A0A8T2UU48"/>
<dbReference type="InterPro" id="IPR016140">
    <property type="entry name" value="Bifunc_inhib/LTP/seed_store"/>
</dbReference>
<dbReference type="CDD" id="cd00010">
    <property type="entry name" value="AAI_LTSS"/>
    <property type="match status" value="1"/>
</dbReference>
<accession>A0A8T2UU48</accession>